<dbReference type="Gramene" id="ESR55545">
    <property type="protein sequence ID" value="ESR55545"/>
    <property type="gene ID" value="CICLE_v100223492mg"/>
</dbReference>
<dbReference type="KEGG" id="cic:CICLE_v100223492m"/>
<dbReference type="EMBL" id="KI536661">
    <property type="protein sequence ID" value="ESR55545.1"/>
    <property type="molecule type" value="Genomic_DNA"/>
</dbReference>
<feature type="non-terminal residue" evidence="2">
    <location>
        <position position="42"/>
    </location>
</feature>
<evidence type="ECO:0000256" key="1">
    <source>
        <dbReference type="SAM" id="Phobius"/>
    </source>
</evidence>
<evidence type="ECO:0000313" key="3">
    <source>
        <dbReference type="Proteomes" id="UP000030687"/>
    </source>
</evidence>
<dbReference type="InParanoid" id="V4TUV3"/>
<gene>
    <name evidence="2" type="ORF">CICLE_v100223492mg</name>
</gene>
<keyword evidence="3" id="KW-1185">Reference proteome</keyword>
<proteinExistence type="predicted"/>
<evidence type="ECO:0000313" key="2">
    <source>
        <dbReference type="EMBL" id="ESR55545.1"/>
    </source>
</evidence>
<name>V4TUV3_CITCL</name>
<organism evidence="2 3">
    <name type="scientific">Citrus clementina</name>
    <name type="common">Clementine</name>
    <name type="synonym">Citrus deliciosa x Citrus sinensis</name>
    <dbReference type="NCBI Taxonomy" id="85681"/>
    <lineage>
        <taxon>Eukaryota</taxon>
        <taxon>Viridiplantae</taxon>
        <taxon>Streptophyta</taxon>
        <taxon>Embryophyta</taxon>
        <taxon>Tracheophyta</taxon>
        <taxon>Spermatophyta</taxon>
        <taxon>Magnoliopsida</taxon>
        <taxon>eudicotyledons</taxon>
        <taxon>Gunneridae</taxon>
        <taxon>Pentapetalae</taxon>
        <taxon>rosids</taxon>
        <taxon>malvids</taxon>
        <taxon>Sapindales</taxon>
        <taxon>Rutaceae</taxon>
        <taxon>Aurantioideae</taxon>
        <taxon>Citrus</taxon>
    </lineage>
</organism>
<keyword evidence="1" id="KW-0812">Transmembrane</keyword>
<keyword evidence="1" id="KW-0472">Membrane</keyword>
<dbReference type="AlphaFoldDB" id="V4TUV3"/>
<feature type="transmembrane region" description="Helical" evidence="1">
    <location>
        <begin position="6"/>
        <end position="30"/>
    </location>
</feature>
<keyword evidence="1" id="KW-1133">Transmembrane helix</keyword>
<dbReference type="Proteomes" id="UP000030687">
    <property type="component" value="Unassembled WGS sequence"/>
</dbReference>
<sequence length="42" mass="4985">MEFSAKSIAVSIVTITVVTWAWKILNWAWLKPKRVEKQLRKQ</sequence>
<accession>V4TUV3</accession>
<reference evidence="2 3" key="1">
    <citation type="submission" date="2013-10" db="EMBL/GenBank/DDBJ databases">
        <authorList>
            <consortium name="International Citrus Genome Consortium"/>
            <person name="Jenkins J."/>
            <person name="Schmutz J."/>
            <person name="Prochnik S."/>
            <person name="Rokhsar D."/>
            <person name="Gmitter F."/>
            <person name="Ollitrault P."/>
            <person name="Machado M."/>
            <person name="Talon M."/>
            <person name="Wincker P."/>
            <person name="Jaillon O."/>
            <person name="Morgante M."/>
        </authorList>
    </citation>
    <scope>NUCLEOTIDE SEQUENCE</scope>
    <source>
        <strain evidence="3">cv. Clemenules</strain>
    </source>
</reference>
<protein>
    <submittedName>
        <fullName evidence="2">Uncharacterized protein</fullName>
    </submittedName>
</protein>